<dbReference type="EMBL" id="BDQV01000068">
    <property type="protein sequence ID" value="GAY51211.1"/>
    <property type="molecule type" value="Genomic_DNA"/>
</dbReference>
<comment type="subcellular location">
    <subcellularLocation>
        <location evidence="1">Membrane</location>
        <topology evidence="1">Multi-pass membrane protein</topology>
    </subcellularLocation>
</comment>
<dbReference type="GO" id="GO:1902600">
    <property type="term" value="P:proton transmembrane transport"/>
    <property type="evidence" value="ECO:0007669"/>
    <property type="project" value="InterPro"/>
</dbReference>
<dbReference type="GO" id="GO:0016020">
    <property type="term" value="C:membrane"/>
    <property type="evidence" value="ECO:0007669"/>
    <property type="project" value="UniProtKB-SubCell"/>
</dbReference>
<feature type="transmembrane region" description="Helical" evidence="10">
    <location>
        <begin position="299"/>
        <end position="322"/>
    </location>
</feature>
<dbReference type="PANTHER" id="PTHR32468:SF17">
    <property type="entry name" value="CATION_H(+) ANTIPORTER 4"/>
    <property type="match status" value="1"/>
</dbReference>
<evidence type="ECO:0000256" key="3">
    <source>
        <dbReference type="ARBA" id="ARBA00022538"/>
    </source>
</evidence>
<feature type="transmembrane region" description="Helical" evidence="10">
    <location>
        <begin position="167"/>
        <end position="192"/>
    </location>
</feature>
<keyword evidence="7" id="KW-0406">Ion transport</keyword>
<dbReference type="InterPro" id="IPR006153">
    <property type="entry name" value="Cation/H_exchanger_TM"/>
</dbReference>
<proteinExistence type="inferred from homology"/>
<comment type="similarity">
    <text evidence="9">Belongs to the monovalent cation:proton antiporter 2 (CPA2) transporter (TC 2.A.37) family. CHX (TC 2.A.37.4) subfamily.</text>
</comment>
<feature type="transmembrane region" description="Helical" evidence="10">
    <location>
        <begin position="212"/>
        <end position="232"/>
    </location>
</feature>
<evidence type="ECO:0000256" key="9">
    <source>
        <dbReference type="ARBA" id="ARBA00038341"/>
    </source>
</evidence>
<gene>
    <name evidence="12" type="ORF">CUMW_132550</name>
</gene>
<protein>
    <recommendedName>
        <fullName evidence="11">Cation/H+ exchanger transmembrane domain-containing protein</fullName>
    </recommendedName>
</protein>
<evidence type="ECO:0000256" key="8">
    <source>
        <dbReference type="ARBA" id="ARBA00023136"/>
    </source>
</evidence>
<keyword evidence="8 10" id="KW-0472">Membrane</keyword>
<comment type="caution">
    <text evidence="12">The sequence shown here is derived from an EMBL/GenBank/DDBJ whole genome shotgun (WGS) entry which is preliminary data.</text>
</comment>
<dbReference type="Pfam" id="PF00999">
    <property type="entry name" value="Na_H_Exchanger"/>
    <property type="match status" value="1"/>
</dbReference>
<dbReference type="InterPro" id="IPR038770">
    <property type="entry name" value="Na+/solute_symporter_sf"/>
</dbReference>
<organism evidence="12 13">
    <name type="scientific">Citrus unshiu</name>
    <name type="common">Satsuma mandarin</name>
    <name type="synonym">Citrus nobilis var. unshiu</name>
    <dbReference type="NCBI Taxonomy" id="55188"/>
    <lineage>
        <taxon>Eukaryota</taxon>
        <taxon>Viridiplantae</taxon>
        <taxon>Streptophyta</taxon>
        <taxon>Embryophyta</taxon>
        <taxon>Tracheophyta</taxon>
        <taxon>Spermatophyta</taxon>
        <taxon>Magnoliopsida</taxon>
        <taxon>eudicotyledons</taxon>
        <taxon>Gunneridae</taxon>
        <taxon>Pentapetalae</taxon>
        <taxon>rosids</taxon>
        <taxon>malvids</taxon>
        <taxon>Sapindales</taxon>
        <taxon>Rutaceae</taxon>
        <taxon>Aurantioideae</taxon>
        <taxon>Citrus</taxon>
    </lineage>
</organism>
<dbReference type="GO" id="GO:0015297">
    <property type="term" value="F:antiporter activity"/>
    <property type="evidence" value="ECO:0007669"/>
    <property type="project" value="InterPro"/>
</dbReference>
<evidence type="ECO:0000256" key="7">
    <source>
        <dbReference type="ARBA" id="ARBA00023065"/>
    </source>
</evidence>
<dbReference type="GO" id="GO:0006813">
    <property type="term" value="P:potassium ion transport"/>
    <property type="evidence" value="ECO:0007669"/>
    <property type="project" value="UniProtKB-KW"/>
</dbReference>
<keyword evidence="6 10" id="KW-1133">Transmembrane helix</keyword>
<keyword evidence="13" id="KW-1185">Reference proteome</keyword>
<keyword evidence="4 10" id="KW-0812">Transmembrane</keyword>
<keyword evidence="2" id="KW-0813">Transport</keyword>
<dbReference type="GO" id="GO:0012505">
    <property type="term" value="C:endomembrane system"/>
    <property type="evidence" value="ECO:0007669"/>
    <property type="project" value="TreeGrafter"/>
</dbReference>
<evidence type="ECO:0000256" key="10">
    <source>
        <dbReference type="SAM" id="Phobius"/>
    </source>
</evidence>
<evidence type="ECO:0000256" key="1">
    <source>
        <dbReference type="ARBA" id="ARBA00004141"/>
    </source>
</evidence>
<dbReference type="Proteomes" id="UP000236630">
    <property type="component" value="Unassembled WGS sequence"/>
</dbReference>
<evidence type="ECO:0000313" key="12">
    <source>
        <dbReference type="EMBL" id="GAY51211.1"/>
    </source>
</evidence>
<evidence type="ECO:0000256" key="5">
    <source>
        <dbReference type="ARBA" id="ARBA00022958"/>
    </source>
</evidence>
<dbReference type="Gene3D" id="1.20.1530.20">
    <property type="match status" value="1"/>
</dbReference>
<name>A0A2H5PFT1_CITUN</name>
<evidence type="ECO:0000313" key="13">
    <source>
        <dbReference type="Proteomes" id="UP000236630"/>
    </source>
</evidence>
<dbReference type="PANTHER" id="PTHR32468">
    <property type="entry name" value="CATION/H + ANTIPORTER"/>
    <property type="match status" value="1"/>
</dbReference>
<feature type="transmembrane region" description="Helical" evidence="10">
    <location>
        <begin position="134"/>
        <end position="155"/>
    </location>
</feature>
<reference evidence="12 13" key="1">
    <citation type="journal article" date="2017" name="Front. Genet.">
        <title>Draft sequencing of the heterozygous diploid genome of Satsuma (Citrus unshiu Marc.) using a hybrid assembly approach.</title>
        <authorList>
            <person name="Shimizu T."/>
            <person name="Tanizawa Y."/>
            <person name="Mochizuki T."/>
            <person name="Nagasaki H."/>
            <person name="Yoshioka T."/>
            <person name="Toyoda A."/>
            <person name="Fujiyama A."/>
            <person name="Kaminuma E."/>
            <person name="Nakamura Y."/>
        </authorList>
    </citation>
    <scope>NUCLEOTIDE SEQUENCE [LARGE SCALE GENOMIC DNA]</scope>
    <source>
        <strain evidence="13">cv. Miyagawa wase</strain>
    </source>
</reference>
<keyword evidence="5" id="KW-0630">Potassium</keyword>
<feature type="domain" description="Cation/H+ exchanger transmembrane" evidence="11">
    <location>
        <begin position="196"/>
        <end position="317"/>
    </location>
</feature>
<feature type="transmembrane region" description="Helical" evidence="10">
    <location>
        <begin position="40"/>
        <end position="65"/>
    </location>
</feature>
<evidence type="ECO:0000256" key="4">
    <source>
        <dbReference type="ARBA" id="ARBA00022692"/>
    </source>
</evidence>
<sequence>MVDKTQVNLPNISTKGLLLSPAILSKDLAESLMADGSVQVLGTIGIFGFAFFPFLMGSLICWPSFCGSALSCRSLILPYLGLDQDNYWKTLFISPGYATTTSPAVYSLLNNLRITDSELRRIGLSSAIINDRTFIIASIFARMAILMAPTVKLVIRCTPEGKPRQSIFTTIITHLFLFSVCIGKWFGNYMLLVLAPFGSALFEKLESTDNNLLLPFFVIAYGMRVSTINIFGKKNALTSSNARCFVSVVKFVVCLLLPLCSKMPTKDALALASIMRCKGVLELGIFSFLSDKRVMNRELYSYMFLLSILSASIVPMLVIKLYDPLKSNKKRNIIDLMPHLELQIVASIHVLDNLRAVINFLDIAYPIKVNPMARNRPGNPNLHSSLKEQRCSVYLVSFRKCLSINTFTAVYPPSLMQDDVCTLVLDKVASLIILPFHHGTLMAQESEDESIRILNSKVLEKAPCSVKILIDHGNLRRQSKDTSANELPLYEVAMVFLGSADDREV</sequence>
<dbReference type="InterPro" id="IPR050794">
    <property type="entry name" value="CPA2_transporter"/>
</dbReference>
<dbReference type="AlphaFoldDB" id="A0A2H5PFT1"/>
<dbReference type="GO" id="GO:0006885">
    <property type="term" value="P:regulation of pH"/>
    <property type="evidence" value="ECO:0007669"/>
    <property type="project" value="TreeGrafter"/>
</dbReference>
<evidence type="ECO:0000256" key="2">
    <source>
        <dbReference type="ARBA" id="ARBA00022448"/>
    </source>
</evidence>
<feature type="transmembrane region" description="Helical" evidence="10">
    <location>
        <begin position="244"/>
        <end position="264"/>
    </location>
</feature>
<keyword evidence="3" id="KW-0633">Potassium transport</keyword>
<evidence type="ECO:0000256" key="6">
    <source>
        <dbReference type="ARBA" id="ARBA00022989"/>
    </source>
</evidence>
<accession>A0A2H5PFT1</accession>
<evidence type="ECO:0000259" key="11">
    <source>
        <dbReference type="Pfam" id="PF00999"/>
    </source>
</evidence>